<keyword evidence="1" id="KW-0808">Transferase</keyword>
<dbReference type="CDD" id="cd02440">
    <property type="entry name" value="AdoMet_MTases"/>
    <property type="match status" value="1"/>
</dbReference>
<dbReference type="InterPro" id="IPR029063">
    <property type="entry name" value="SAM-dependent_MTases_sf"/>
</dbReference>
<dbReference type="AlphaFoldDB" id="A0A1M7YUJ4"/>
<sequence>MWDKIYNTAEYMYGTEPNQFLQESVQYIPKRSGNILCLGDGEGRNSVYLAKLGYNVTAVDLSSVAINKAKKLADEHQVKVTYIHANLDNYEFGENQWDGIVSIFCHLPSQLRARVNHSAFLSLRPGGVYVIEGYTTRQLEYKTGGPSSEDMMISGQILSSELSQMKTIILTETERFIHEGIKHNGLSHVVQGVLIKS</sequence>
<dbReference type="PANTHER" id="PTHR43861:SF3">
    <property type="entry name" value="PUTATIVE (AFU_ORTHOLOGUE AFUA_2G14390)-RELATED"/>
    <property type="match status" value="1"/>
</dbReference>
<protein>
    <submittedName>
        <fullName evidence="3">Tellurite resistance protein TehB</fullName>
    </submittedName>
</protein>
<reference evidence="4" key="1">
    <citation type="submission" date="2016-12" db="EMBL/GenBank/DDBJ databases">
        <authorList>
            <person name="Rodrigo-Torres L."/>
            <person name="Arahal R.D."/>
            <person name="Lucena T."/>
        </authorList>
    </citation>
    <scope>NUCLEOTIDE SEQUENCE [LARGE SCALE GENOMIC DNA]</scope>
</reference>
<dbReference type="EMBL" id="FRFG01000021">
    <property type="protein sequence ID" value="SHO56166.1"/>
    <property type="molecule type" value="Genomic_DNA"/>
</dbReference>
<evidence type="ECO:0000313" key="4">
    <source>
        <dbReference type="Proteomes" id="UP000184600"/>
    </source>
</evidence>
<dbReference type="STRING" id="1117707.VQ7734_01935"/>
<name>A0A1M7YUJ4_9VIBR</name>
<dbReference type="Proteomes" id="UP000184600">
    <property type="component" value="Unassembled WGS sequence"/>
</dbReference>
<dbReference type="SUPFAM" id="SSF53335">
    <property type="entry name" value="S-adenosyl-L-methionine-dependent methyltransferases"/>
    <property type="match status" value="1"/>
</dbReference>
<evidence type="ECO:0000313" key="3">
    <source>
        <dbReference type="EMBL" id="SHO56166.1"/>
    </source>
</evidence>
<feature type="domain" description="Methyltransferase" evidence="2">
    <location>
        <begin position="35"/>
        <end position="127"/>
    </location>
</feature>
<keyword evidence="4" id="KW-1185">Reference proteome</keyword>
<dbReference type="GO" id="GO:0016740">
    <property type="term" value="F:transferase activity"/>
    <property type="evidence" value="ECO:0007669"/>
    <property type="project" value="UniProtKB-KW"/>
</dbReference>
<organism evidence="3 4">
    <name type="scientific">Vibrio quintilis</name>
    <dbReference type="NCBI Taxonomy" id="1117707"/>
    <lineage>
        <taxon>Bacteria</taxon>
        <taxon>Pseudomonadati</taxon>
        <taxon>Pseudomonadota</taxon>
        <taxon>Gammaproteobacteria</taxon>
        <taxon>Vibrionales</taxon>
        <taxon>Vibrionaceae</taxon>
        <taxon>Vibrio</taxon>
    </lineage>
</organism>
<dbReference type="PANTHER" id="PTHR43861">
    <property type="entry name" value="TRANS-ACONITATE 2-METHYLTRANSFERASE-RELATED"/>
    <property type="match status" value="1"/>
</dbReference>
<gene>
    <name evidence="3" type="ORF">VQ7734_01935</name>
</gene>
<accession>A0A1M7YUJ4</accession>
<dbReference type="InterPro" id="IPR041698">
    <property type="entry name" value="Methyltransf_25"/>
</dbReference>
<dbReference type="Gene3D" id="3.40.50.150">
    <property type="entry name" value="Vaccinia Virus protein VP39"/>
    <property type="match status" value="1"/>
</dbReference>
<dbReference type="Pfam" id="PF13649">
    <property type="entry name" value="Methyltransf_25"/>
    <property type="match status" value="1"/>
</dbReference>
<dbReference type="OrthoDB" id="9786503at2"/>
<dbReference type="RefSeq" id="WP_073581870.1">
    <property type="nucleotide sequence ID" value="NZ_AP024897.1"/>
</dbReference>
<evidence type="ECO:0000256" key="1">
    <source>
        <dbReference type="ARBA" id="ARBA00022679"/>
    </source>
</evidence>
<proteinExistence type="predicted"/>
<evidence type="ECO:0000259" key="2">
    <source>
        <dbReference type="Pfam" id="PF13649"/>
    </source>
</evidence>